<dbReference type="InterPro" id="IPR032446">
    <property type="entry name" value="SCAPER_N"/>
</dbReference>
<keyword evidence="1" id="KW-0175">Coiled coil</keyword>
<dbReference type="Proteomes" id="UP000245119">
    <property type="component" value="Linkage Group LG13"/>
</dbReference>
<dbReference type="EMBL" id="PZQS01000013">
    <property type="protein sequence ID" value="PVD19352.1"/>
    <property type="molecule type" value="Genomic_DNA"/>
</dbReference>
<keyword evidence="5" id="KW-1185">Reference proteome</keyword>
<feature type="domain" description="U1-type" evidence="3">
    <location>
        <begin position="737"/>
        <end position="771"/>
    </location>
</feature>
<feature type="compositionally biased region" description="Polar residues" evidence="2">
    <location>
        <begin position="246"/>
        <end position="255"/>
    </location>
</feature>
<dbReference type="OrthoDB" id="71500at2759"/>
<dbReference type="SUPFAM" id="SSF57667">
    <property type="entry name" value="beta-beta-alpha zinc fingers"/>
    <property type="match status" value="1"/>
</dbReference>
<gene>
    <name evidence="4" type="ORF">C0Q70_19840</name>
</gene>
<evidence type="ECO:0000256" key="2">
    <source>
        <dbReference type="SAM" id="MobiDB-lite"/>
    </source>
</evidence>
<protein>
    <recommendedName>
        <fullName evidence="3">U1-type domain-containing protein</fullName>
    </recommendedName>
</protein>
<proteinExistence type="predicted"/>
<dbReference type="AlphaFoldDB" id="A0A2T7NDY4"/>
<feature type="compositionally biased region" description="Basic and acidic residues" evidence="2">
    <location>
        <begin position="464"/>
        <end position="477"/>
    </location>
</feature>
<comment type="caution">
    <text evidence="4">The sequence shown here is derived from an EMBL/GenBank/DDBJ whole genome shotgun (WGS) entry which is preliminary data.</text>
</comment>
<dbReference type="Gene3D" id="3.30.160.60">
    <property type="entry name" value="Classic Zinc Finger"/>
    <property type="match status" value="1"/>
</dbReference>
<sequence>MNDYRRKRHSTSVKSRLDHGDQQRCGLQNTGAQRPRSLHTNVQRMNSLDHVRKIVQEEGRTARNLRAVDAIYQTCEQDESVVECKEVIMMLEQSTKDFKSLIERLHLMRAYEDAAKDGDRPTSIAWEVRKMSPGKHSSASPGPVMHLSFSVSEKSQPHGKAVVGNSWADKVRGARAITFNTPPSPRSPRCGSGTVASVKTSGTTPGLGNAAIDNNTANVKNTQDSEEEEEEGWEKVQRGGRLKARQSPSQKSLDNVNEMGKSGKKSLTRSISAPDSTTKEKPGMVSGSQDKHGVHQSMQAISEQDLSDSRKRLDSKGSEKENIPDLEVGSTGDLLLCKSMNRLYIMQNKTFKVLSHRNRSLLGQKLAVVLAQEDALSNELEAEQQEALASAIEEEENWLQALAQEQSSNIDICTDTDSDLGNTVGSLEESQPAMDWDALVAAHDAEQASRGNKSWGELVEEAEARTPGHGVHMHEKLSSPSRKRSPTESRRRHEEKQAKAQELRERLLQEKAERLRELSKKVEEVRTLKEELMRQARLTVEQKLQRAEEKRQLHLKETAQKAHEERAKANEIAFINTLEAQNKRHDIMSKHLESEARIQDMIEERHRKHEEKQAKEAAVEERRRALEAERVAKLQDMQERRKQRDARIQQQQQEREKERHEAMRAKEKDREVRLAALSAQHQAQKEELQKKIQQKQDETTQRHEEYLRSIREKAFEMSVLRHSTEDHSDAPELTPYDKNKLCIICNVLIPSEVYLQSHLRGKKHQQALKDNNSGSVMSKNEIESFNLKHIVDAPDNSNHPKIVTEKERQKSLKKAMQEDTTAHDVKNLPDQNTFRVLGGLTSLMRVLGSIEDSTPSKPPVIPAKSLSLACEVYRLACKGCYESCRYTLFSNKIGVLVDYLIHRLSIMIPSDSSLERGLGGSSLGGLGSSVSSLPYDGVATSLMAVLTTVLSCLAKHSPASNSSEASLERMSAAGDTMASRSSDIISYIISVGVIDKLRWYFSAVRGPVDSDKNAQDFLHNSLGLLVAMTKFISKRNNTIFDKKKIDDPSQLISTFEATDLVGIVSLLYGMMLYSGAPSRSDVAPPELSAQTLAIIISGLRMLNHMALLDLNMLQTLRLHDNHNFLTFDSGVGLTFSASDDRVEWWWWWWWWE</sequence>
<reference evidence="4 5" key="1">
    <citation type="submission" date="2018-04" db="EMBL/GenBank/DDBJ databases">
        <title>The genome of golden apple snail Pomacea canaliculata provides insight into stress tolerance and invasive adaptation.</title>
        <authorList>
            <person name="Liu C."/>
            <person name="Liu B."/>
            <person name="Ren Y."/>
            <person name="Zhang Y."/>
            <person name="Wang H."/>
            <person name="Li S."/>
            <person name="Jiang F."/>
            <person name="Yin L."/>
            <person name="Zhang G."/>
            <person name="Qian W."/>
            <person name="Fan W."/>
        </authorList>
    </citation>
    <scope>NUCLEOTIDE SEQUENCE [LARGE SCALE GENOMIC DNA]</scope>
    <source>
        <strain evidence="4">SZHN2017</strain>
        <tissue evidence="4">Muscle</tissue>
    </source>
</reference>
<organism evidence="4 5">
    <name type="scientific">Pomacea canaliculata</name>
    <name type="common">Golden apple snail</name>
    <dbReference type="NCBI Taxonomy" id="400727"/>
    <lineage>
        <taxon>Eukaryota</taxon>
        <taxon>Metazoa</taxon>
        <taxon>Spiralia</taxon>
        <taxon>Lophotrochozoa</taxon>
        <taxon>Mollusca</taxon>
        <taxon>Gastropoda</taxon>
        <taxon>Caenogastropoda</taxon>
        <taxon>Architaenioglossa</taxon>
        <taxon>Ampullarioidea</taxon>
        <taxon>Ampullariidae</taxon>
        <taxon>Pomacea</taxon>
    </lineage>
</organism>
<feature type="region of interest" description="Disordered" evidence="2">
    <location>
        <begin position="177"/>
        <end position="326"/>
    </location>
</feature>
<dbReference type="InterPro" id="IPR036236">
    <property type="entry name" value="Znf_C2H2_sf"/>
</dbReference>
<feature type="compositionally biased region" description="Polar residues" evidence="2">
    <location>
        <begin position="194"/>
        <end position="222"/>
    </location>
</feature>
<evidence type="ECO:0000313" key="4">
    <source>
        <dbReference type="EMBL" id="PVD19352.1"/>
    </source>
</evidence>
<dbReference type="InterPro" id="IPR013087">
    <property type="entry name" value="Znf_C2H2_type"/>
</dbReference>
<evidence type="ECO:0000256" key="1">
    <source>
        <dbReference type="SAM" id="Coils"/>
    </source>
</evidence>
<dbReference type="Pfam" id="PF12874">
    <property type="entry name" value="zf-met"/>
    <property type="match status" value="1"/>
</dbReference>
<evidence type="ECO:0000313" key="5">
    <source>
        <dbReference type="Proteomes" id="UP000245119"/>
    </source>
</evidence>
<accession>A0A2T7NDY4</accession>
<feature type="region of interest" description="Disordered" evidence="2">
    <location>
        <begin position="464"/>
        <end position="500"/>
    </location>
</feature>
<dbReference type="GO" id="GO:0003676">
    <property type="term" value="F:nucleic acid binding"/>
    <property type="evidence" value="ECO:0007669"/>
    <property type="project" value="InterPro"/>
</dbReference>
<evidence type="ECO:0000259" key="3">
    <source>
        <dbReference type="SMART" id="SM00451"/>
    </source>
</evidence>
<feature type="region of interest" description="Disordered" evidence="2">
    <location>
        <begin position="1"/>
        <end position="33"/>
    </location>
</feature>
<feature type="compositionally biased region" description="Basic residues" evidence="2">
    <location>
        <begin position="1"/>
        <end position="11"/>
    </location>
</feature>
<feature type="compositionally biased region" description="Basic and acidic residues" evidence="2">
    <location>
        <begin position="307"/>
        <end position="323"/>
    </location>
</feature>
<feature type="region of interest" description="Disordered" evidence="2">
    <location>
        <begin position="635"/>
        <end position="668"/>
    </location>
</feature>
<dbReference type="InterPro" id="IPR003604">
    <property type="entry name" value="Matrin/U1-like-C_Znf_C2H2"/>
</dbReference>
<feature type="coiled-coil region" evidence="1">
    <location>
        <begin position="366"/>
        <end position="397"/>
    </location>
</feature>
<dbReference type="GO" id="GO:0008270">
    <property type="term" value="F:zinc ion binding"/>
    <property type="evidence" value="ECO:0007669"/>
    <property type="project" value="InterPro"/>
</dbReference>
<dbReference type="SMART" id="SM00451">
    <property type="entry name" value="ZnF_U1"/>
    <property type="match status" value="1"/>
</dbReference>
<name>A0A2T7NDY4_POMCA</name>
<dbReference type="PANTHER" id="PTHR31434:SF2">
    <property type="entry name" value="S PHASE CYCLIN A-ASSOCIATED PROTEIN IN THE ENDOPLASMIC RETICULUM"/>
    <property type="match status" value="1"/>
</dbReference>
<dbReference type="PANTHER" id="PTHR31434">
    <property type="entry name" value="S PHASE CYCLIN A-ASSOCIATED PROTEIN IN THE ENDOPLASMIC RETICULUM"/>
    <property type="match status" value="1"/>
</dbReference>
<feature type="compositionally biased region" description="Basic and acidic residues" evidence="2">
    <location>
        <begin position="485"/>
        <end position="500"/>
    </location>
</feature>
<dbReference type="Pfam" id="PF16501">
    <property type="entry name" value="SCAPER_N"/>
    <property type="match status" value="1"/>
</dbReference>